<name>A0A0A8Y270_ARUDO</name>
<dbReference type="EMBL" id="GBRH01278600">
    <property type="protein sequence ID" value="JAD19295.1"/>
    <property type="molecule type" value="Transcribed_RNA"/>
</dbReference>
<dbReference type="AlphaFoldDB" id="A0A0A8Y270"/>
<sequence length="29" mass="3357">MKLFLLFKVRTCAISLSHDDHLIYGGQIH</sequence>
<organism evidence="1">
    <name type="scientific">Arundo donax</name>
    <name type="common">Giant reed</name>
    <name type="synonym">Donax arundinaceus</name>
    <dbReference type="NCBI Taxonomy" id="35708"/>
    <lineage>
        <taxon>Eukaryota</taxon>
        <taxon>Viridiplantae</taxon>
        <taxon>Streptophyta</taxon>
        <taxon>Embryophyta</taxon>
        <taxon>Tracheophyta</taxon>
        <taxon>Spermatophyta</taxon>
        <taxon>Magnoliopsida</taxon>
        <taxon>Liliopsida</taxon>
        <taxon>Poales</taxon>
        <taxon>Poaceae</taxon>
        <taxon>PACMAD clade</taxon>
        <taxon>Arundinoideae</taxon>
        <taxon>Arundineae</taxon>
        <taxon>Arundo</taxon>
    </lineage>
</organism>
<accession>A0A0A8Y270</accession>
<protein>
    <submittedName>
        <fullName evidence="1">Uncharacterized protein</fullName>
    </submittedName>
</protein>
<reference evidence="1" key="1">
    <citation type="submission" date="2014-09" db="EMBL/GenBank/DDBJ databases">
        <authorList>
            <person name="Magalhaes I.L.F."/>
            <person name="Oliveira U."/>
            <person name="Santos F.R."/>
            <person name="Vidigal T.H.D.A."/>
            <person name="Brescovit A.D."/>
            <person name="Santos A.J."/>
        </authorList>
    </citation>
    <scope>NUCLEOTIDE SEQUENCE</scope>
    <source>
        <tissue evidence="1">Shoot tissue taken approximately 20 cm above the soil surface</tissue>
    </source>
</reference>
<proteinExistence type="predicted"/>
<evidence type="ECO:0000313" key="1">
    <source>
        <dbReference type="EMBL" id="JAD19295.1"/>
    </source>
</evidence>
<reference evidence="1" key="2">
    <citation type="journal article" date="2015" name="Data Brief">
        <title>Shoot transcriptome of the giant reed, Arundo donax.</title>
        <authorList>
            <person name="Barrero R.A."/>
            <person name="Guerrero F.D."/>
            <person name="Moolhuijzen P."/>
            <person name="Goolsby J.A."/>
            <person name="Tidwell J."/>
            <person name="Bellgard S.E."/>
            <person name="Bellgard M.I."/>
        </authorList>
    </citation>
    <scope>NUCLEOTIDE SEQUENCE</scope>
    <source>
        <tissue evidence="1">Shoot tissue taken approximately 20 cm above the soil surface</tissue>
    </source>
</reference>